<dbReference type="Pfam" id="PF13359">
    <property type="entry name" value="DDE_Tnp_4"/>
    <property type="match status" value="1"/>
</dbReference>
<evidence type="ECO:0000259" key="3">
    <source>
        <dbReference type="Pfam" id="PF13359"/>
    </source>
</evidence>
<keyword evidence="5" id="KW-1185">Reference proteome</keyword>
<dbReference type="AlphaFoldDB" id="A0A6G0XUN1"/>
<dbReference type="PANTHER" id="PTHR34615">
    <property type="entry name" value="PX DOMAIN-CONTAINING PROTEIN"/>
    <property type="match status" value="1"/>
</dbReference>
<name>A0A6G0XUN1_9STRA</name>
<reference evidence="4 5" key="1">
    <citation type="submission" date="2019-07" db="EMBL/GenBank/DDBJ databases">
        <title>Genomics analysis of Aphanomyces spp. identifies a new class of oomycete effector associated with host adaptation.</title>
        <authorList>
            <person name="Gaulin E."/>
        </authorList>
    </citation>
    <scope>NUCLEOTIDE SEQUENCE [LARGE SCALE GENOMIC DNA]</scope>
    <source>
        <strain evidence="4 5">ATCC 201684</strain>
    </source>
</reference>
<gene>
    <name evidence="4" type="ORF">Ae201684_001309</name>
</gene>
<evidence type="ECO:0000256" key="1">
    <source>
        <dbReference type="ARBA" id="ARBA00001968"/>
    </source>
</evidence>
<proteinExistence type="predicted"/>
<dbReference type="PANTHER" id="PTHR34615:SF1">
    <property type="entry name" value="PX DOMAIN-CONTAINING PROTEIN"/>
    <property type="match status" value="1"/>
</dbReference>
<dbReference type="InterPro" id="IPR027806">
    <property type="entry name" value="HARBI1_dom"/>
</dbReference>
<comment type="caution">
    <text evidence="4">The sequence shown here is derived from an EMBL/GenBank/DDBJ whole genome shotgun (WGS) entry which is preliminary data.</text>
</comment>
<dbReference type="VEuPathDB" id="FungiDB:AeMF1_003399"/>
<organism evidence="4 5">
    <name type="scientific">Aphanomyces euteiches</name>
    <dbReference type="NCBI Taxonomy" id="100861"/>
    <lineage>
        <taxon>Eukaryota</taxon>
        <taxon>Sar</taxon>
        <taxon>Stramenopiles</taxon>
        <taxon>Oomycota</taxon>
        <taxon>Saprolegniomycetes</taxon>
        <taxon>Saprolegniales</taxon>
        <taxon>Verrucalvaceae</taxon>
        <taxon>Aphanomyces</taxon>
    </lineage>
</organism>
<sequence length="278" mass="31470">MPTIEQLCFLVACDAVSMEDAILVLLKRQAPPRAVTLGERFNIEAIGNQECRLYFRFRKCNVLKLLELSGLESQYWLPNRVSFSGVEGVCVLLRRMAYPGRFCDLSFFFGRHPSVLCAIFGFMVQYFYNRFKSLLSLDAGLIDLNRLQIYSSSIRNRGAALSNCIGFVDGTLRGIQALQKCVCNGHKRKHGLKYQGVIAPDGMFIDFFGPIPGRRHDIYLLHESKLLQKMDKLLVADGSEFCIYGDPTYINRRTLVVGFKGNNLTAAQKEFYASMSKV</sequence>
<evidence type="ECO:0000313" key="5">
    <source>
        <dbReference type="Proteomes" id="UP000481153"/>
    </source>
</evidence>
<evidence type="ECO:0000256" key="2">
    <source>
        <dbReference type="ARBA" id="ARBA00022723"/>
    </source>
</evidence>
<accession>A0A6G0XUN1</accession>
<comment type="cofactor">
    <cofactor evidence="1">
        <name>a divalent metal cation</name>
        <dbReference type="ChEBI" id="CHEBI:60240"/>
    </cofactor>
</comment>
<dbReference type="Proteomes" id="UP000481153">
    <property type="component" value="Unassembled WGS sequence"/>
</dbReference>
<evidence type="ECO:0000313" key="4">
    <source>
        <dbReference type="EMBL" id="KAF0744168.1"/>
    </source>
</evidence>
<dbReference type="EMBL" id="VJMJ01000010">
    <property type="protein sequence ID" value="KAF0744168.1"/>
    <property type="molecule type" value="Genomic_DNA"/>
</dbReference>
<dbReference type="GO" id="GO:0046872">
    <property type="term" value="F:metal ion binding"/>
    <property type="evidence" value="ECO:0007669"/>
    <property type="project" value="UniProtKB-KW"/>
</dbReference>
<keyword evidence="2" id="KW-0479">Metal-binding</keyword>
<feature type="domain" description="DDE Tnp4" evidence="3">
    <location>
        <begin position="169"/>
        <end position="277"/>
    </location>
</feature>
<protein>
    <recommendedName>
        <fullName evidence="3">DDE Tnp4 domain-containing protein</fullName>
    </recommendedName>
</protein>